<reference evidence="1" key="1">
    <citation type="submission" date="2019-08" db="EMBL/GenBank/DDBJ databases">
        <authorList>
            <person name="Kucharzyk K."/>
            <person name="Murdoch R.W."/>
            <person name="Higgins S."/>
            <person name="Loffler F."/>
        </authorList>
    </citation>
    <scope>NUCLEOTIDE SEQUENCE</scope>
</reference>
<organism evidence="1">
    <name type="scientific">bioreactor metagenome</name>
    <dbReference type="NCBI Taxonomy" id="1076179"/>
    <lineage>
        <taxon>unclassified sequences</taxon>
        <taxon>metagenomes</taxon>
        <taxon>ecological metagenomes</taxon>
    </lineage>
</organism>
<gene>
    <name evidence="1" type="ORF">SDC9_104681</name>
</gene>
<sequence length="92" mass="10499">MDETRVIKSLGDGKYSFWIGRQRYTLTTKLDAARFFRIVENAGALVEAFPQNLSQDERLFLALMALSHQMEELSRRIDEISAEFGGRDSDPA</sequence>
<proteinExistence type="predicted"/>
<dbReference type="EMBL" id="VSSQ01016482">
    <property type="protein sequence ID" value="MPM57857.1"/>
    <property type="molecule type" value="Genomic_DNA"/>
</dbReference>
<protein>
    <recommendedName>
        <fullName evidence="2">Cell division protein ZapA</fullName>
    </recommendedName>
</protein>
<name>A0A645AXI0_9ZZZZ</name>
<dbReference type="AlphaFoldDB" id="A0A645AXI0"/>
<comment type="caution">
    <text evidence="1">The sequence shown here is derived from an EMBL/GenBank/DDBJ whole genome shotgun (WGS) entry which is preliminary data.</text>
</comment>
<evidence type="ECO:0008006" key="2">
    <source>
        <dbReference type="Google" id="ProtNLM"/>
    </source>
</evidence>
<accession>A0A645AXI0</accession>
<evidence type="ECO:0000313" key="1">
    <source>
        <dbReference type="EMBL" id="MPM57857.1"/>
    </source>
</evidence>